<dbReference type="CDD" id="cd00371">
    <property type="entry name" value="HMA"/>
    <property type="match status" value="1"/>
</dbReference>
<dbReference type="InterPro" id="IPR027256">
    <property type="entry name" value="P-typ_ATPase_IB"/>
</dbReference>
<dbReference type="NCBIfam" id="TIGR01511">
    <property type="entry name" value="ATPase-IB1_Cu"/>
    <property type="match status" value="1"/>
</dbReference>
<feature type="transmembrane region" description="Helical" evidence="16">
    <location>
        <begin position="132"/>
        <end position="150"/>
    </location>
</feature>
<dbReference type="Pfam" id="PF00122">
    <property type="entry name" value="E1-E2_ATPase"/>
    <property type="match status" value="1"/>
</dbReference>
<dbReference type="GO" id="GO:0055070">
    <property type="term" value="P:copper ion homeostasis"/>
    <property type="evidence" value="ECO:0007669"/>
    <property type="project" value="TreeGrafter"/>
</dbReference>
<keyword evidence="10" id="KW-0460">Magnesium</keyword>
<keyword evidence="5 16" id="KW-0479">Metal-binding</keyword>
<dbReference type="NCBIfam" id="TIGR01525">
    <property type="entry name" value="ATPase-IB_hvy"/>
    <property type="match status" value="1"/>
</dbReference>
<dbReference type="SFLD" id="SFLDF00027">
    <property type="entry name" value="p-type_atpase"/>
    <property type="match status" value="1"/>
</dbReference>
<feature type="transmembrane region" description="Helical" evidence="16">
    <location>
        <begin position="171"/>
        <end position="191"/>
    </location>
</feature>
<dbReference type="GO" id="GO:0005507">
    <property type="term" value="F:copper ion binding"/>
    <property type="evidence" value="ECO:0007669"/>
    <property type="project" value="InterPro"/>
</dbReference>
<evidence type="ECO:0000256" key="15">
    <source>
        <dbReference type="ARBA" id="ARBA00023136"/>
    </source>
</evidence>
<evidence type="ECO:0000256" key="4">
    <source>
        <dbReference type="ARBA" id="ARBA00022692"/>
    </source>
</evidence>
<keyword evidence="8" id="KW-0187">Copper transport</keyword>
<dbReference type="GO" id="GO:0012505">
    <property type="term" value="C:endomembrane system"/>
    <property type="evidence" value="ECO:0007669"/>
    <property type="project" value="UniProtKB-SubCell"/>
</dbReference>
<dbReference type="InterPro" id="IPR001757">
    <property type="entry name" value="P_typ_ATPase"/>
</dbReference>
<protein>
    <submittedName>
        <fullName evidence="18">Copper-translocating P-type ATPase</fullName>
    </submittedName>
</protein>
<keyword evidence="3" id="KW-0813">Transport</keyword>
<dbReference type="FunFam" id="3.30.70.100:FF:000005">
    <property type="entry name" value="Copper-exporting P-type ATPase A"/>
    <property type="match status" value="1"/>
</dbReference>
<keyword evidence="15 16" id="KW-0472">Membrane</keyword>
<dbReference type="NCBIfam" id="TIGR01494">
    <property type="entry name" value="ATPase_P-type"/>
    <property type="match status" value="1"/>
</dbReference>
<comment type="subcellular location">
    <subcellularLocation>
        <location evidence="16">Cell membrane</location>
    </subcellularLocation>
    <subcellularLocation>
        <location evidence="1">Endomembrane system</location>
        <topology evidence="1">Multi-pass membrane protein</topology>
    </subcellularLocation>
</comment>
<comment type="similarity">
    <text evidence="2 16">Belongs to the cation transport ATPase (P-type) (TC 3.A.3) family. Type IB subfamily.</text>
</comment>
<evidence type="ECO:0000256" key="11">
    <source>
        <dbReference type="ARBA" id="ARBA00022967"/>
    </source>
</evidence>
<evidence type="ECO:0000256" key="2">
    <source>
        <dbReference type="ARBA" id="ARBA00006024"/>
    </source>
</evidence>
<evidence type="ECO:0000256" key="13">
    <source>
        <dbReference type="ARBA" id="ARBA00023008"/>
    </source>
</evidence>
<keyword evidence="11" id="KW-1278">Translocase</keyword>
<evidence type="ECO:0000256" key="5">
    <source>
        <dbReference type="ARBA" id="ARBA00022723"/>
    </source>
</evidence>
<dbReference type="CDD" id="cd02094">
    <property type="entry name" value="P-type_ATPase_Cu-like"/>
    <property type="match status" value="1"/>
</dbReference>
<feature type="transmembrane region" description="Helical" evidence="16">
    <location>
        <begin position="99"/>
        <end position="126"/>
    </location>
</feature>
<dbReference type="InterPro" id="IPR036412">
    <property type="entry name" value="HAD-like_sf"/>
</dbReference>
<dbReference type="GO" id="GO:0005886">
    <property type="term" value="C:plasma membrane"/>
    <property type="evidence" value="ECO:0007669"/>
    <property type="project" value="UniProtKB-SubCell"/>
</dbReference>
<dbReference type="SUPFAM" id="SSF55008">
    <property type="entry name" value="HMA, heavy metal-associated domain"/>
    <property type="match status" value="1"/>
</dbReference>
<dbReference type="InterPro" id="IPR044492">
    <property type="entry name" value="P_typ_ATPase_HD_dom"/>
</dbReference>
<dbReference type="Gene3D" id="3.40.1110.10">
    <property type="entry name" value="Calcium-transporting ATPase, cytoplasmic domain N"/>
    <property type="match status" value="1"/>
</dbReference>
<dbReference type="InterPro" id="IPR023298">
    <property type="entry name" value="ATPase_P-typ_TM_dom_sf"/>
</dbReference>
<keyword evidence="7 16" id="KW-0547">Nucleotide-binding</keyword>
<feature type="transmembrane region" description="Helical" evidence="16">
    <location>
        <begin position="380"/>
        <end position="402"/>
    </location>
</feature>
<keyword evidence="16" id="KW-1003">Cell membrane</keyword>
<sequence>MKETENVKEIKLDIEGMTCASCVKAVEKSISKLEGVSFVSVNLMDEKAIVKFDPSTVKVKEMEKAVKNAGYSATPIMDDDYDRDEIKRAKTVSSFRNKFIMSAIFAAPLLFISMAHTFGLTLPAIISPESSPVNFALIQILLVIPVIIVGRNFYLKGIPLLLKGEPNMDTLVGLGTGAAVIYSLFSTFEIIMGHSQYVSGLYLDTAGVIVALISLGKYFENLSKSRTSTAIKKLMNLKPKTAFVRDSNSYRELPVENVKVGDVILVKSGLVIPVDGVVLTGSSSVDQSMLTGEPLPVEVSKGTKVTAGSVNLNGTIEIEAQKVGKDTIISQIIKLVRDAQSSKAPIARLADIVSGYFVPIVIGIAVLTFVIWFLLGLGFIFALTMSIAVLVIACPCALGLATPTAIMVGSGKGAENGVLFKSGEALEMLRKIKIFVFDKTGTITYGKPKVVDTVVLDDSERNEFLKFAASIAQKSSHPLDKAIMDFYGSDDLFEVEDFEAIPGKGITGKIMGKRIKVGNFKFVNVDSEVEKTLSTVTERGETAVLVEYDGKVMGLIGISDLINSTAITAVKNLKKMGMKVYMLTGDNAKAARVIASQAGIDDFFADVLPDGKAKIVEQLKANDLKVAMVGDGINDSPALAKADIGIAVSSGTDVAMETAGIVLMKNDLTDLVKAVELSKATIKNIKENLFWAFFYNMIGIPIAAGILYRPFGISLNPMIAALAMAFSSVTVVMNALRLKRIKLRGDVVE</sequence>
<keyword evidence="12 16" id="KW-1133">Transmembrane helix</keyword>
<dbReference type="SFLD" id="SFLDG00002">
    <property type="entry name" value="C1.7:_P-type_atpase_like"/>
    <property type="match status" value="1"/>
</dbReference>
<dbReference type="PRINTS" id="PR00942">
    <property type="entry name" value="CUATPASEI"/>
</dbReference>
<dbReference type="GO" id="GO:0043682">
    <property type="term" value="F:P-type divalent copper transporter activity"/>
    <property type="evidence" value="ECO:0007669"/>
    <property type="project" value="TreeGrafter"/>
</dbReference>
<dbReference type="SUPFAM" id="SSF81653">
    <property type="entry name" value="Calcium ATPase, transduction domain A"/>
    <property type="match status" value="1"/>
</dbReference>
<keyword evidence="13" id="KW-0186">Copper</keyword>
<evidence type="ECO:0000256" key="6">
    <source>
        <dbReference type="ARBA" id="ARBA00022737"/>
    </source>
</evidence>
<evidence type="ECO:0000256" key="9">
    <source>
        <dbReference type="ARBA" id="ARBA00022840"/>
    </source>
</evidence>
<dbReference type="InterPro" id="IPR017969">
    <property type="entry name" value="Heavy-metal-associated_CS"/>
</dbReference>
<dbReference type="InterPro" id="IPR059000">
    <property type="entry name" value="ATPase_P-type_domA"/>
</dbReference>
<organism evidence="18">
    <name type="scientific">Mesoaciditoga lauensis</name>
    <dbReference type="NCBI Taxonomy" id="1495039"/>
    <lineage>
        <taxon>Bacteria</taxon>
        <taxon>Thermotogati</taxon>
        <taxon>Thermotogota</taxon>
        <taxon>Thermotogae</taxon>
        <taxon>Mesoaciditogales</taxon>
        <taxon>Mesoaciditogaceae</taxon>
        <taxon>Mesoaciditoga</taxon>
    </lineage>
</organism>
<evidence type="ECO:0000256" key="10">
    <source>
        <dbReference type="ARBA" id="ARBA00022842"/>
    </source>
</evidence>
<evidence type="ECO:0000256" key="3">
    <source>
        <dbReference type="ARBA" id="ARBA00022448"/>
    </source>
</evidence>
<dbReference type="InterPro" id="IPR008250">
    <property type="entry name" value="ATPase_P-typ_transduc_dom_A_sf"/>
</dbReference>
<evidence type="ECO:0000256" key="12">
    <source>
        <dbReference type="ARBA" id="ARBA00022989"/>
    </source>
</evidence>
<evidence type="ECO:0000313" key="18">
    <source>
        <dbReference type="EMBL" id="HGE74963.1"/>
    </source>
</evidence>
<keyword evidence="4 16" id="KW-0812">Transmembrane</keyword>
<feature type="transmembrane region" description="Helical" evidence="16">
    <location>
        <begin position="197"/>
        <end position="216"/>
    </location>
</feature>
<dbReference type="PANTHER" id="PTHR43520">
    <property type="entry name" value="ATP7, ISOFORM B"/>
    <property type="match status" value="1"/>
</dbReference>
<proteinExistence type="inferred from homology"/>
<feature type="transmembrane region" description="Helical" evidence="16">
    <location>
        <begin position="353"/>
        <end position="374"/>
    </location>
</feature>
<dbReference type="PROSITE" id="PS00154">
    <property type="entry name" value="ATPASE_E1_E2"/>
    <property type="match status" value="1"/>
</dbReference>
<dbReference type="NCBIfam" id="TIGR00003">
    <property type="entry name" value="copper ion binding protein"/>
    <property type="match status" value="1"/>
</dbReference>
<dbReference type="PANTHER" id="PTHR43520:SF8">
    <property type="entry name" value="P-TYPE CU(+) TRANSPORTER"/>
    <property type="match status" value="1"/>
</dbReference>
<dbReference type="Pfam" id="PF00403">
    <property type="entry name" value="HMA"/>
    <property type="match status" value="1"/>
</dbReference>
<keyword evidence="9 16" id="KW-0067">ATP-binding</keyword>
<dbReference type="InterPro" id="IPR018303">
    <property type="entry name" value="ATPase_P-typ_P_site"/>
</dbReference>
<evidence type="ECO:0000256" key="16">
    <source>
        <dbReference type="RuleBase" id="RU362081"/>
    </source>
</evidence>
<name>A0A7V3RE72_9BACT</name>
<evidence type="ECO:0000256" key="1">
    <source>
        <dbReference type="ARBA" id="ARBA00004127"/>
    </source>
</evidence>
<feature type="transmembrane region" description="Helical" evidence="16">
    <location>
        <begin position="714"/>
        <end position="736"/>
    </location>
</feature>
<dbReference type="AlphaFoldDB" id="A0A7V3RE72"/>
<keyword evidence="6" id="KW-0677">Repeat</keyword>
<dbReference type="InterPro" id="IPR036163">
    <property type="entry name" value="HMA_dom_sf"/>
</dbReference>
<dbReference type="PROSITE" id="PS50846">
    <property type="entry name" value="HMA_2"/>
    <property type="match status" value="1"/>
</dbReference>
<evidence type="ECO:0000256" key="7">
    <source>
        <dbReference type="ARBA" id="ARBA00022741"/>
    </source>
</evidence>
<dbReference type="InterPro" id="IPR006122">
    <property type="entry name" value="HMA_Cu_ion-bd"/>
</dbReference>
<gene>
    <name evidence="18" type="ORF">ENX73_02430</name>
</gene>
<dbReference type="EMBL" id="DTPE01000102">
    <property type="protein sequence ID" value="HGE74963.1"/>
    <property type="molecule type" value="Genomic_DNA"/>
</dbReference>
<accession>A0A7V3RE72</accession>
<dbReference type="GO" id="GO:0016887">
    <property type="term" value="F:ATP hydrolysis activity"/>
    <property type="evidence" value="ECO:0007669"/>
    <property type="project" value="InterPro"/>
</dbReference>
<dbReference type="Gene3D" id="3.30.70.100">
    <property type="match status" value="1"/>
</dbReference>
<dbReference type="FunFam" id="2.70.150.10:FF:000002">
    <property type="entry name" value="Copper-transporting ATPase 1, putative"/>
    <property type="match status" value="1"/>
</dbReference>
<evidence type="ECO:0000256" key="14">
    <source>
        <dbReference type="ARBA" id="ARBA00023065"/>
    </source>
</evidence>
<dbReference type="Gene3D" id="2.70.150.10">
    <property type="entry name" value="Calcium-transporting ATPase, cytoplasmic transduction domain A"/>
    <property type="match status" value="1"/>
</dbReference>
<dbReference type="PRINTS" id="PR00119">
    <property type="entry name" value="CATATPASE"/>
</dbReference>
<dbReference type="SUPFAM" id="SSF56784">
    <property type="entry name" value="HAD-like"/>
    <property type="match status" value="1"/>
</dbReference>
<dbReference type="Gene3D" id="3.40.50.1000">
    <property type="entry name" value="HAD superfamily/HAD-like"/>
    <property type="match status" value="1"/>
</dbReference>
<reference evidence="18" key="1">
    <citation type="journal article" date="2020" name="mSystems">
        <title>Genome- and Community-Level Interaction Insights into Carbon Utilization and Element Cycling Functions of Hydrothermarchaeota in Hydrothermal Sediment.</title>
        <authorList>
            <person name="Zhou Z."/>
            <person name="Liu Y."/>
            <person name="Xu W."/>
            <person name="Pan J."/>
            <person name="Luo Z.H."/>
            <person name="Li M."/>
        </authorList>
    </citation>
    <scope>NUCLEOTIDE SEQUENCE [LARGE SCALE GENOMIC DNA]</scope>
    <source>
        <strain evidence="18">SpSt-966</strain>
    </source>
</reference>
<feature type="transmembrane region" description="Helical" evidence="16">
    <location>
        <begin position="689"/>
        <end position="708"/>
    </location>
</feature>
<dbReference type="Pfam" id="PF00702">
    <property type="entry name" value="Hydrolase"/>
    <property type="match status" value="1"/>
</dbReference>
<dbReference type="SFLD" id="SFLDS00003">
    <property type="entry name" value="Haloacid_Dehalogenase"/>
    <property type="match status" value="1"/>
</dbReference>
<keyword evidence="14" id="KW-0406">Ion transport</keyword>
<dbReference type="PROSITE" id="PS01047">
    <property type="entry name" value="HMA_1"/>
    <property type="match status" value="1"/>
</dbReference>
<comment type="caution">
    <text evidence="18">The sequence shown here is derived from an EMBL/GenBank/DDBJ whole genome shotgun (WGS) entry which is preliminary data.</text>
</comment>
<dbReference type="GO" id="GO:0005524">
    <property type="term" value="F:ATP binding"/>
    <property type="evidence" value="ECO:0007669"/>
    <property type="project" value="UniProtKB-UniRule"/>
</dbReference>
<dbReference type="SUPFAM" id="SSF81665">
    <property type="entry name" value="Calcium ATPase, transmembrane domain M"/>
    <property type="match status" value="1"/>
</dbReference>
<dbReference type="InterPro" id="IPR023214">
    <property type="entry name" value="HAD_sf"/>
</dbReference>
<dbReference type="PRINTS" id="PR00943">
    <property type="entry name" value="CUATPASE"/>
</dbReference>
<dbReference type="InterPro" id="IPR006121">
    <property type="entry name" value="HMA_dom"/>
</dbReference>
<evidence type="ECO:0000259" key="17">
    <source>
        <dbReference type="PROSITE" id="PS50846"/>
    </source>
</evidence>
<feature type="domain" description="HMA" evidence="17">
    <location>
        <begin position="8"/>
        <end position="74"/>
    </location>
</feature>
<evidence type="ECO:0000256" key="8">
    <source>
        <dbReference type="ARBA" id="ARBA00022796"/>
    </source>
</evidence>
<dbReference type="InterPro" id="IPR023299">
    <property type="entry name" value="ATPase_P-typ_cyto_dom_N"/>
</dbReference>